<keyword evidence="12" id="KW-1185">Reference proteome</keyword>
<dbReference type="Proteomes" id="UP000243686">
    <property type="component" value="Unassembled WGS sequence"/>
</dbReference>
<evidence type="ECO:0000256" key="8">
    <source>
        <dbReference type="PROSITE-ProRule" id="PRU00042"/>
    </source>
</evidence>
<dbReference type="InterPro" id="IPR013087">
    <property type="entry name" value="Znf_C2H2_type"/>
</dbReference>
<dbReference type="FunFam" id="3.30.160.60:FF:000100">
    <property type="entry name" value="Zinc finger 45-like"/>
    <property type="match status" value="1"/>
</dbReference>
<feature type="compositionally biased region" description="Polar residues" evidence="9">
    <location>
        <begin position="230"/>
        <end position="245"/>
    </location>
</feature>
<dbReference type="GO" id="GO:0006357">
    <property type="term" value="P:regulation of transcription by RNA polymerase II"/>
    <property type="evidence" value="ECO:0007669"/>
    <property type="project" value="TreeGrafter"/>
</dbReference>
<feature type="compositionally biased region" description="Basic and acidic residues" evidence="9">
    <location>
        <begin position="217"/>
        <end position="227"/>
    </location>
</feature>
<proteinExistence type="predicted"/>
<dbReference type="PROSITE" id="PS50157">
    <property type="entry name" value="ZINC_FINGER_C2H2_2"/>
    <property type="match status" value="2"/>
</dbReference>
<dbReference type="Gene3D" id="3.30.160.60">
    <property type="entry name" value="Classic Zinc Finger"/>
    <property type="match status" value="3"/>
</dbReference>
<dbReference type="PANTHER" id="PTHR24390">
    <property type="entry name" value="ZINC FINGER PROTEIN"/>
    <property type="match status" value="1"/>
</dbReference>
<keyword evidence="2" id="KW-0479">Metal-binding</keyword>
<sequence length="560" mass="61987">MRVTNPISALLPQDLSFQSDVRILRPPPPFQHRRPRRYKACLPPIDTFSHNRPECAGLCIRKGRTRKPTQRFFCEWPGCKFALNRIPFKYLCLLKRHTVWHREPEPVRCPECGMTFHRKVNLERHRLIHKGRKPYVCEVCKRAYSRTSERSRCRKHHKLVSEIPTPTPVSTVVGLTALEVETAIDRARPRPYKCSICGDKRAYTDSGSLRKHMRRYHPGDRASEVKRSGVSGSQAKNGSTSQPACLAASSDNTAQLTNSYLMMQSNPPESDTKLIHFSTATPSNYTSHSAPTVVPISLYDPVGTSHEVFLNTTHPNLYALYVVDQPDMPPAASEVQFESTHQTVPYVGAANTEGAPPVNSPMNLCNSDVCATAAVNEVCDLSTNLDLSSHPEARMLSGFGAPSSTSLDVLGCFTVNGETFHGQEDALDLTESQYFTASGSNETAIDLSGDASFGFSLSLNPVDLSAPHQNYPQLLYEQDTTLLCATSEQNRAQNSLLNWDPEPGFSFTDLLTNTDLEETDTVFNISASVGQEVPLNYSPAKPVLPLSGVPPPLDLRLFHS</sequence>
<dbReference type="GO" id="GO:0000978">
    <property type="term" value="F:RNA polymerase II cis-regulatory region sequence-specific DNA binding"/>
    <property type="evidence" value="ECO:0007669"/>
    <property type="project" value="TreeGrafter"/>
</dbReference>
<evidence type="ECO:0000256" key="1">
    <source>
        <dbReference type="ARBA" id="ARBA00004123"/>
    </source>
</evidence>
<evidence type="ECO:0000313" key="11">
    <source>
        <dbReference type="EMBL" id="OON17286.1"/>
    </source>
</evidence>
<dbReference type="Pfam" id="PF00096">
    <property type="entry name" value="zf-C2H2"/>
    <property type="match status" value="2"/>
</dbReference>
<dbReference type="PROSITE" id="PS00028">
    <property type="entry name" value="ZINC_FINGER_C2H2_1"/>
    <property type="match status" value="1"/>
</dbReference>
<protein>
    <submittedName>
        <fullName evidence="11">Zinc finger, C2H2 type</fullName>
    </submittedName>
</protein>
<accession>A0A1S8WS35</accession>
<comment type="subcellular location">
    <subcellularLocation>
        <location evidence="1">Nucleus</location>
    </subcellularLocation>
</comment>
<name>A0A1S8WS35_OPIVI</name>
<evidence type="ECO:0000256" key="4">
    <source>
        <dbReference type="ARBA" id="ARBA00022771"/>
    </source>
</evidence>
<dbReference type="SUPFAM" id="SSF57667">
    <property type="entry name" value="beta-beta-alpha zinc fingers"/>
    <property type="match status" value="2"/>
</dbReference>
<keyword evidence="3" id="KW-0677">Repeat</keyword>
<evidence type="ECO:0000256" key="6">
    <source>
        <dbReference type="ARBA" id="ARBA00023125"/>
    </source>
</evidence>
<keyword evidence="6" id="KW-0238">DNA-binding</keyword>
<dbReference type="PANTHER" id="PTHR24390:SF159">
    <property type="entry name" value="GROWTH FACTOR INDEPENDENT 1 TRANSCRIPTIONAL REPRESSOR"/>
    <property type="match status" value="1"/>
</dbReference>
<evidence type="ECO:0000313" key="12">
    <source>
        <dbReference type="Proteomes" id="UP000243686"/>
    </source>
</evidence>
<dbReference type="GO" id="GO:0003700">
    <property type="term" value="F:DNA-binding transcription factor activity"/>
    <property type="evidence" value="ECO:0007669"/>
    <property type="project" value="TreeGrafter"/>
</dbReference>
<evidence type="ECO:0000256" key="9">
    <source>
        <dbReference type="SAM" id="MobiDB-lite"/>
    </source>
</evidence>
<organism evidence="11 12">
    <name type="scientific">Opisthorchis viverrini</name>
    <name type="common">Southeast Asian liver fluke</name>
    <dbReference type="NCBI Taxonomy" id="6198"/>
    <lineage>
        <taxon>Eukaryota</taxon>
        <taxon>Metazoa</taxon>
        <taxon>Spiralia</taxon>
        <taxon>Lophotrochozoa</taxon>
        <taxon>Platyhelminthes</taxon>
        <taxon>Trematoda</taxon>
        <taxon>Digenea</taxon>
        <taxon>Opisthorchiida</taxon>
        <taxon>Opisthorchiata</taxon>
        <taxon>Opisthorchiidae</taxon>
        <taxon>Opisthorchis</taxon>
    </lineage>
</organism>
<evidence type="ECO:0000256" key="2">
    <source>
        <dbReference type="ARBA" id="ARBA00022723"/>
    </source>
</evidence>
<evidence type="ECO:0000256" key="5">
    <source>
        <dbReference type="ARBA" id="ARBA00022833"/>
    </source>
</evidence>
<keyword evidence="5" id="KW-0862">Zinc</keyword>
<feature type="domain" description="C2H2-type" evidence="10">
    <location>
        <begin position="107"/>
        <end position="134"/>
    </location>
</feature>
<dbReference type="AlphaFoldDB" id="A0A1S8WS35"/>
<dbReference type="InterPro" id="IPR036236">
    <property type="entry name" value="Znf_C2H2_sf"/>
</dbReference>
<gene>
    <name evidence="11" type="ORF">X801_06878</name>
</gene>
<feature type="region of interest" description="Disordered" evidence="9">
    <location>
        <begin position="214"/>
        <end position="245"/>
    </location>
</feature>
<dbReference type="SMART" id="SM00355">
    <property type="entry name" value="ZnF_C2H2"/>
    <property type="match status" value="4"/>
</dbReference>
<dbReference type="GO" id="GO:0008270">
    <property type="term" value="F:zinc ion binding"/>
    <property type="evidence" value="ECO:0007669"/>
    <property type="project" value="UniProtKB-KW"/>
</dbReference>
<evidence type="ECO:0000259" key="10">
    <source>
        <dbReference type="PROSITE" id="PS50157"/>
    </source>
</evidence>
<dbReference type="GO" id="GO:0005634">
    <property type="term" value="C:nucleus"/>
    <property type="evidence" value="ECO:0007669"/>
    <property type="project" value="UniProtKB-SubCell"/>
</dbReference>
<keyword evidence="7" id="KW-0539">Nucleus</keyword>
<reference evidence="11 12" key="1">
    <citation type="submission" date="2015-03" db="EMBL/GenBank/DDBJ databases">
        <title>Draft genome of the nematode, Opisthorchis viverrini.</title>
        <authorList>
            <person name="Mitreva M."/>
        </authorList>
    </citation>
    <scope>NUCLEOTIDE SEQUENCE [LARGE SCALE GENOMIC DNA]</scope>
    <source>
        <strain evidence="11">Khon Kaen</strain>
    </source>
</reference>
<keyword evidence="4 8" id="KW-0863">Zinc-finger</keyword>
<evidence type="ECO:0000256" key="3">
    <source>
        <dbReference type="ARBA" id="ARBA00022737"/>
    </source>
</evidence>
<feature type="domain" description="C2H2-type" evidence="10">
    <location>
        <begin position="192"/>
        <end position="222"/>
    </location>
</feature>
<dbReference type="EMBL" id="KV895592">
    <property type="protein sequence ID" value="OON17286.1"/>
    <property type="molecule type" value="Genomic_DNA"/>
</dbReference>
<evidence type="ECO:0000256" key="7">
    <source>
        <dbReference type="ARBA" id="ARBA00023242"/>
    </source>
</evidence>